<name>A0A8S9G0J1_BRACR</name>
<dbReference type="Pfam" id="PF13242">
    <property type="entry name" value="Hydrolase_like"/>
    <property type="match status" value="1"/>
</dbReference>
<dbReference type="GO" id="GO:0005737">
    <property type="term" value="C:cytoplasm"/>
    <property type="evidence" value="ECO:0007669"/>
    <property type="project" value="TreeGrafter"/>
</dbReference>
<evidence type="ECO:0008006" key="3">
    <source>
        <dbReference type="Google" id="ProtNLM"/>
    </source>
</evidence>
<dbReference type="InterPro" id="IPR036412">
    <property type="entry name" value="HAD-like_sf"/>
</dbReference>
<evidence type="ECO:0000313" key="2">
    <source>
        <dbReference type="Proteomes" id="UP000712281"/>
    </source>
</evidence>
<gene>
    <name evidence="1" type="ORF">F2Q68_00020314</name>
</gene>
<dbReference type="InterPro" id="IPR023214">
    <property type="entry name" value="HAD_sf"/>
</dbReference>
<dbReference type="PANTHER" id="PTHR19288">
    <property type="entry name" value="4-NITROPHENYLPHOSPHATASE-RELATED"/>
    <property type="match status" value="1"/>
</dbReference>
<dbReference type="Gene3D" id="3.40.50.1000">
    <property type="entry name" value="HAD superfamily/HAD-like"/>
    <property type="match status" value="1"/>
</dbReference>
<dbReference type="AlphaFoldDB" id="A0A8S9G0J1"/>
<dbReference type="GO" id="GO:0016791">
    <property type="term" value="F:phosphatase activity"/>
    <property type="evidence" value="ECO:0007669"/>
    <property type="project" value="TreeGrafter"/>
</dbReference>
<dbReference type="PANTHER" id="PTHR19288:SF75">
    <property type="entry name" value="PHOSPHOGLYCOLATE PHOSPHATASE 2"/>
    <property type="match status" value="1"/>
</dbReference>
<dbReference type="EMBL" id="QGKW02002228">
    <property type="protein sequence ID" value="KAF2539665.1"/>
    <property type="molecule type" value="Genomic_DNA"/>
</dbReference>
<accession>A0A8S9G0J1</accession>
<evidence type="ECO:0000313" key="1">
    <source>
        <dbReference type="EMBL" id="KAF2539665.1"/>
    </source>
</evidence>
<protein>
    <recommendedName>
        <fullName evidence="3">Phosphoglycolate phosphatase</fullName>
    </recommendedName>
</protein>
<sequence length="61" mass="6667">MCMVGDRLDTDVLFGQNAGCKTLLVLSGCTSESNLLDENSKIEPDYYTSMVSDITKLMDSP</sequence>
<proteinExistence type="predicted"/>
<reference evidence="1" key="1">
    <citation type="submission" date="2019-12" db="EMBL/GenBank/DDBJ databases">
        <title>Genome sequencing and annotation of Brassica cretica.</title>
        <authorList>
            <person name="Studholme D.J."/>
            <person name="Sarris P.F."/>
        </authorList>
    </citation>
    <scope>NUCLEOTIDE SEQUENCE</scope>
    <source>
        <strain evidence="1">PFS-001/15</strain>
        <tissue evidence="1">Leaf</tissue>
    </source>
</reference>
<dbReference type="Proteomes" id="UP000712281">
    <property type="component" value="Unassembled WGS sequence"/>
</dbReference>
<comment type="caution">
    <text evidence="1">The sequence shown here is derived from an EMBL/GenBank/DDBJ whole genome shotgun (WGS) entry which is preliminary data.</text>
</comment>
<organism evidence="1 2">
    <name type="scientific">Brassica cretica</name>
    <name type="common">Mustard</name>
    <dbReference type="NCBI Taxonomy" id="69181"/>
    <lineage>
        <taxon>Eukaryota</taxon>
        <taxon>Viridiplantae</taxon>
        <taxon>Streptophyta</taxon>
        <taxon>Embryophyta</taxon>
        <taxon>Tracheophyta</taxon>
        <taxon>Spermatophyta</taxon>
        <taxon>Magnoliopsida</taxon>
        <taxon>eudicotyledons</taxon>
        <taxon>Gunneridae</taxon>
        <taxon>Pentapetalae</taxon>
        <taxon>rosids</taxon>
        <taxon>malvids</taxon>
        <taxon>Brassicales</taxon>
        <taxon>Brassicaceae</taxon>
        <taxon>Brassiceae</taxon>
        <taxon>Brassica</taxon>
    </lineage>
</organism>
<dbReference type="SUPFAM" id="SSF56784">
    <property type="entry name" value="HAD-like"/>
    <property type="match status" value="1"/>
</dbReference>